<reference evidence="2 3" key="1">
    <citation type="submission" date="2022-12" db="EMBL/GenBank/DDBJ databases">
        <title>Draft genome sequence of Paenibacillus sp. dW9.</title>
        <authorList>
            <person name="Choi E.-W."/>
            <person name="Kim D.-U."/>
        </authorList>
    </citation>
    <scope>NUCLEOTIDE SEQUENCE [LARGE SCALE GENOMIC DNA]</scope>
    <source>
        <strain evidence="3">dW9</strain>
    </source>
</reference>
<comment type="caution">
    <text evidence="2">The sequence shown here is derived from an EMBL/GenBank/DDBJ whole genome shotgun (WGS) entry which is preliminary data.</text>
</comment>
<evidence type="ECO:0000313" key="2">
    <source>
        <dbReference type="EMBL" id="MCZ8515154.1"/>
    </source>
</evidence>
<dbReference type="EMBL" id="JAQAGZ010000015">
    <property type="protein sequence ID" value="MCZ8515154.1"/>
    <property type="molecule type" value="Genomic_DNA"/>
</dbReference>
<evidence type="ECO:0000259" key="1">
    <source>
        <dbReference type="Pfam" id="PF12867"/>
    </source>
</evidence>
<dbReference type="Proteomes" id="UP001527882">
    <property type="component" value="Unassembled WGS sequence"/>
</dbReference>
<accession>A0ABT4QE49</accession>
<sequence length="176" mass="20127">MKDMNEMALRFPIGEFENPAGLDLDQVQGWIQDIADLPEQLRRVVTQLDADQWETPYRPGGWTARQVVHHLADSHMNSLIRFKLALTEEEPVIKPYDEAAWAQLPDTLAADPEMSLALLDSLHARWAQLLLSLPAEAWLRAFRHPERGRVLLYENAAMYAWHGKHHLAHIGLILGK</sequence>
<proteinExistence type="predicted"/>
<dbReference type="NCBIfam" id="NF009807">
    <property type="entry name" value="PRK13291.1"/>
    <property type="match status" value="1"/>
</dbReference>
<protein>
    <submittedName>
        <fullName evidence="2">Bacillithiol transferase BstA</fullName>
    </submittedName>
</protein>
<dbReference type="Pfam" id="PF12867">
    <property type="entry name" value="DinB_2"/>
    <property type="match status" value="1"/>
</dbReference>
<evidence type="ECO:0000313" key="3">
    <source>
        <dbReference type="Proteomes" id="UP001527882"/>
    </source>
</evidence>
<name>A0ABT4QE49_9BACL</name>
<dbReference type="InterPro" id="IPR034660">
    <property type="entry name" value="DinB/YfiT-like"/>
</dbReference>
<gene>
    <name evidence="2" type="primary">bstA</name>
    <name evidence="2" type="ORF">O9H85_22580</name>
</gene>
<dbReference type="SUPFAM" id="SSF109854">
    <property type="entry name" value="DinB/YfiT-like putative metalloenzymes"/>
    <property type="match status" value="1"/>
</dbReference>
<keyword evidence="2" id="KW-0808">Transferase</keyword>
<keyword evidence="3" id="KW-1185">Reference proteome</keyword>
<organism evidence="2 3">
    <name type="scientific">Paenibacillus gyeongsangnamensis</name>
    <dbReference type="NCBI Taxonomy" id="3388067"/>
    <lineage>
        <taxon>Bacteria</taxon>
        <taxon>Bacillati</taxon>
        <taxon>Bacillota</taxon>
        <taxon>Bacilli</taxon>
        <taxon>Bacillales</taxon>
        <taxon>Paenibacillaceae</taxon>
        <taxon>Paenibacillus</taxon>
    </lineage>
</organism>
<dbReference type="Gene3D" id="1.20.120.450">
    <property type="entry name" value="dinb family like domain"/>
    <property type="match status" value="1"/>
</dbReference>
<feature type="domain" description="DinB-like" evidence="1">
    <location>
        <begin position="38"/>
        <end position="170"/>
    </location>
</feature>
<dbReference type="InterPro" id="IPR024775">
    <property type="entry name" value="DinB-like"/>
</dbReference>
<dbReference type="GO" id="GO:0016740">
    <property type="term" value="F:transferase activity"/>
    <property type="evidence" value="ECO:0007669"/>
    <property type="project" value="UniProtKB-KW"/>
</dbReference>